<comment type="caution">
    <text evidence="2">The sequence shown here is derived from an EMBL/GenBank/DDBJ whole genome shotgun (WGS) entry which is preliminary data.</text>
</comment>
<dbReference type="InterPro" id="IPR008407">
    <property type="entry name" value="Brnchd-chn_aa_trnsp_AzlD"/>
</dbReference>
<name>A0A317DX82_9PROT</name>
<evidence type="ECO:0000313" key="2">
    <source>
        <dbReference type="EMBL" id="PWR19357.1"/>
    </source>
</evidence>
<protein>
    <recommendedName>
        <fullName evidence="4">Branched-chain amino acid transporter</fullName>
    </recommendedName>
</protein>
<proteinExistence type="predicted"/>
<keyword evidence="1" id="KW-0472">Membrane</keyword>
<dbReference type="AlphaFoldDB" id="A0A317DX82"/>
<evidence type="ECO:0000313" key="3">
    <source>
        <dbReference type="Proteomes" id="UP000245461"/>
    </source>
</evidence>
<keyword evidence="3" id="KW-1185">Reference proteome</keyword>
<accession>A0A317DX82</accession>
<dbReference type="RefSeq" id="WP_109907555.1">
    <property type="nucleotide sequence ID" value="NZ_QGLE01000012.1"/>
</dbReference>
<reference evidence="2 3" key="1">
    <citation type="submission" date="2018-05" db="EMBL/GenBank/DDBJ databases">
        <title>Zavarzinia sp. HR-AS.</title>
        <authorList>
            <person name="Lee Y."/>
            <person name="Jeon C.O."/>
        </authorList>
    </citation>
    <scope>NUCLEOTIDE SEQUENCE [LARGE SCALE GENOMIC DNA]</scope>
    <source>
        <strain evidence="2 3">HR-AS</strain>
    </source>
</reference>
<keyword evidence="1" id="KW-1133">Transmembrane helix</keyword>
<organism evidence="2 3">
    <name type="scientific">Zavarzinia aquatilis</name>
    <dbReference type="NCBI Taxonomy" id="2211142"/>
    <lineage>
        <taxon>Bacteria</taxon>
        <taxon>Pseudomonadati</taxon>
        <taxon>Pseudomonadota</taxon>
        <taxon>Alphaproteobacteria</taxon>
        <taxon>Rhodospirillales</taxon>
        <taxon>Zavarziniaceae</taxon>
        <taxon>Zavarzinia</taxon>
    </lineage>
</organism>
<dbReference type="Pfam" id="PF05437">
    <property type="entry name" value="AzlD"/>
    <property type="match status" value="1"/>
</dbReference>
<keyword evidence="1" id="KW-0812">Transmembrane</keyword>
<dbReference type="Proteomes" id="UP000245461">
    <property type="component" value="Unassembled WGS sequence"/>
</dbReference>
<sequence length="99" mass="9840">MSISAEALLAILAMAIATMACRLAGLVLPARLIGTGRLSRAFDAMPVAILSAILAPLLLTRGPADALAGLVVIVAAARLPMIPVIAIGIGAAAAARALF</sequence>
<evidence type="ECO:0000256" key="1">
    <source>
        <dbReference type="SAM" id="Phobius"/>
    </source>
</evidence>
<evidence type="ECO:0008006" key="4">
    <source>
        <dbReference type="Google" id="ProtNLM"/>
    </source>
</evidence>
<gene>
    <name evidence="2" type="ORF">DKG74_17955</name>
</gene>
<feature type="transmembrane region" description="Helical" evidence="1">
    <location>
        <begin position="39"/>
        <end position="59"/>
    </location>
</feature>
<feature type="transmembrane region" description="Helical" evidence="1">
    <location>
        <begin position="66"/>
        <end position="95"/>
    </location>
</feature>
<dbReference type="EMBL" id="QGLE01000012">
    <property type="protein sequence ID" value="PWR19357.1"/>
    <property type="molecule type" value="Genomic_DNA"/>
</dbReference>